<evidence type="ECO:0000256" key="6">
    <source>
        <dbReference type="ARBA" id="ARBA00022679"/>
    </source>
</evidence>
<comment type="caution">
    <text evidence="14">The sequence shown here is derived from an EMBL/GenBank/DDBJ whole genome shotgun (WGS) entry which is preliminary data.</text>
</comment>
<dbReference type="InterPro" id="IPR035965">
    <property type="entry name" value="PAS-like_dom_sf"/>
</dbReference>
<evidence type="ECO:0000313" key="14">
    <source>
        <dbReference type="EMBL" id="RDY24818.1"/>
    </source>
</evidence>
<dbReference type="GO" id="GO:0005524">
    <property type="term" value="F:ATP binding"/>
    <property type="evidence" value="ECO:0007669"/>
    <property type="project" value="UniProtKB-KW"/>
</dbReference>
<keyword evidence="10" id="KW-0902">Two-component regulatory system</keyword>
<reference evidence="14 15" key="1">
    <citation type="journal article" date="2017" name="Genome Announc.">
        <title>Draft Genome Sequence of Romboutsia maritimum sp. nov. Strain CCRI-22766(T), Isolated from Coastal Estuarine Mud.</title>
        <authorList>
            <person name="Maheux A.F."/>
            <person name="Boudreau D.K."/>
            <person name="Berube E."/>
            <person name="Boissinot M."/>
            <person name="Raymond F."/>
            <person name="Brodeur S."/>
            <person name="Corbeil J."/>
            <person name="Brightwell G."/>
            <person name="Broda D."/>
            <person name="Omar R.F."/>
            <person name="Bergeron M.G."/>
        </authorList>
    </citation>
    <scope>NUCLEOTIDE SEQUENCE [LARGE SCALE GENOMIC DNA]</scope>
    <source>
        <strain evidence="14 15">CCRI-22766</strain>
    </source>
</reference>
<dbReference type="InterPro" id="IPR036097">
    <property type="entry name" value="HisK_dim/P_sf"/>
</dbReference>
<comment type="catalytic activity">
    <reaction evidence="1">
        <text>ATP + protein L-histidine = ADP + protein N-phospho-L-histidine.</text>
        <dbReference type="EC" id="2.7.13.3"/>
    </reaction>
</comment>
<dbReference type="EMBL" id="NOJZ02000001">
    <property type="protein sequence ID" value="RDY24818.1"/>
    <property type="molecule type" value="Genomic_DNA"/>
</dbReference>
<dbReference type="InterPro" id="IPR003594">
    <property type="entry name" value="HATPase_dom"/>
</dbReference>
<dbReference type="InterPro" id="IPR000014">
    <property type="entry name" value="PAS"/>
</dbReference>
<dbReference type="InterPro" id="IPR036890">
    <property type="entry name" value="HATPase_C_sf"/>
</dbReference>
<comment type="subcellular location">
    <subcellularLocation>
        <location evidence="2">Cell membrane</location>
    </subcellularLocation>
</comment>
<sequence length="802" mass="92826">MGDLYKYREIIETLNIIIIISIQIMCMYLYKVSRKKSFLKLTIMSLVELCIYILCINIGCIYIYTQNVKYLISLMYIVKSILLILFSKEIKFKIEINIFLIVGNLLAILVLNTSYEISMLINIMLNSTIINRGIIDKIEEFSTSLSKNKHKLKINKHYISKSKEEIALECRLQQKFKNGILDINNKISKSIEESNTPIFILNFKKELICINKVFKIFLEEDKIDIEKFEVEEFFKEKFINSQEMLHAIENIDSKNNCILSIKSFKNQIYRFICSRDMINGQSMIICILNDITQSTMIQNQLKESEERYRKLMDILSDGVIIHNMNTISYINSKAIDIFNICNQSEKVLLIDDIKKQITKKFRQEFISNINLVQLGKKDKTITKIETENGKIIEFMTMTLTLNNAHMMLSLAIDITTLEIAKNELEESEKTYKVLLQALPEGMVVIDKKTKNHTYMNKAMIKLLKKIGVDSLNEIVKKYVASREFGKFKKFSVGTNGNIDISVAIIDRKEEENFLVVARLLEDKYNAKKMAEKLSVMEEKNKFKTEFLSLIARDLKKPINTIFNVNNILDNDKEIYNSKYVNNYTRLVKQNSYRLKRLLNNIDEIMSIENEKYDMNFKKYDIVSLVEDIVNLSKVYTEEKGLEILFSSNVKTKILIIDKDKIEKIILNLLSNAIKFTDSGGKIYVYIDAKEEKVCVCVQDTGVGIPEDKKDFIFEKFEQLDRTLSRGAEGTGVGLSLVKKLAELNDAKIKVSSKLGEGSKFELVFKNNVASNLIALNTNSEITSIDREKVDIEFSDIYFNIES</sequence>
<feature type="domain" description="Histidine kinase" evidence="13">
    <location>
        <begin position="549"/>
        <end position="768"/>
    </location>
</feature>
<gene>
    <name evidence="14" type="ORF">CHF27_001065</name>
</gene>
<dbReference type="OrthoDB" id="9813394at2"/>
<dbReference type="FunFam" id="3.30.565.10:FF:000023">
    <property type="entry name" value="PAS domain-containing sensor histidine kinase"/>
    <property type="match status" value="1"/>
</dbReference>
<dbReference type="GO" id="GO:0000155">
    <property type="term" value="F:phosphorelay sensor kinase activity"/>
    <property type="evidence" value="ECO:0007669"/>
    <property type="project" value="InterPro"/>
</dbReference>
<evidence type="ECO:0000256" key="10">
    <source>
        <dbReference type="ARBA" id="ARBA00023012"/>
    </source>
</evidence>
<keyword evidence="15" id="KW-1185">Reference proteome</keyword>
<keyword evidence="12" id="KW-0812">Transmembrane</keyword>
<feature type="transmembrane region" description="Helical" evidence="12">
    <location>
        <begin position="42"/>
        <end position="64"/>
    </location>
</feature>
<evidence type="ECO:0000256" key="5">
    <source>
        <dbReference type="ARBA" id="ARBA00022553"/>
    </source>
</evidence>
<keyword evidence="8 14" id="KW-0418">Kinase</keyword>
<dbReference type="PANTHER" id="PTHR43047">
    <property type="entry name" value="TWO-COMPONENT HISTIDINE PROTEIN KINASE"/>
    <property type="match status" value="1"/>
</dbReference>
<dbReference type="PROSITE" id="PS50109">
    <property type="entry name" value="HIS_KIN"/>
    <property type="match status" value="1"/>
</dbReference>
<keyword evidence="12" id="KW-1133">Transmembrane helix</keyword>
<dbReference type="RefSeq" id="WP_095404823.1">
    <property type="nucleotide sequence ID" value="NZ_NOJZ02000001.1"/>
</dbReference>
<feature type="transmembrane region" description="Helical" evidence="12">
    <location>
        <begin position="98"/>
        <end position="115"/>
    </location>
</feature>
<evidence type="ECO:0000256" key="7">
    <source>
        <dbReference type="ARBA" id="ARBA00022741"/>
    </source>
</evidence>
<dbReference type="Gene3D" id="3.30.450.20">
    <property type="entry name" value="PAS domain"/>
    <property type="match status" value="1"/>
</dbReference>
<dbReference type="Gene3D" id="1.10.287.130">
    <property type="match status" value="1"/>
</dbReference>
<dbReference type="Pfam" id="PF02518">
    <property type="entry name" value="HATPase_c"/>
    <property type="match status" value="1"/>
</dbReference>
<evidence type="ECO:0000256" key="12">
    <source>
        <dbReference type="SAM" id="Phobius"/>
    </source>
</evidence>
<keyword evidence="5" id="KW-0597">Phosphoprotein</keyword>
<dbReference type="GO" id="GO:0005886">
    <property type="term" value="C:plasma membrane"/>
    <property type="evidence" value="ECO:0007669"/>
    <property type="project" value="UniProtKB-SubCell"/>
</dbReference>
<evidence type="ECO:0000256" key="1">
    <source>
        <dbReference type="ARBA" id="ARBA00000085"/>
    </source>
</evidence>
<dbReference type="Pfam" id="PF13188">
    <property type="entry name" value="PAS_8"/>
    <property type="match status" value="2"/>
</dbReference>
<dbReference type="SUPFAM" id="SSF47384">
    <property type="entry name" value="Homodimeric domain of signal transducing histidine kinase"/>
    <property type="match status" value="1"/>
</dbReference>
<dbReference type="InterPro" id="IPR005467">
    <property type="entry name" value="His_kinase_dom"/>
</dbReference>
<feature type="transmembrane region" description="Helical" evidence="12">
    <location>
        <begin position="13"/>
        <end position="30"/>
    </location>
</feature>
<proteinExistence type="predicted"/>
<dbReference type="PRINTS" id="PR00344">
    <property type="entry name" value="BCTRLSENSOR"/>
</dbReference>
<dbReference type="AlphaFoldDB" id="A0A371IWH6"/>
<feature type="transmembrane region" description="Helical" evidence="12">
    <location>
        <begin position="70"/>
        <end position="86"/>
    </location>
</feature>
<protein>
    <recommendedName>
        <fullName evidence="3">histidine kinase</fullName>
        <ecNumber evidence="3">2.7.13.3</ecNumber>
    </recommendedName>
</protein>
<organism evidence="14 15">
    <name type="scientific">Romboutsia maritimum</name>
    <dbReference type="NCBI Taxonomy" id="2020948"/>
    <lineage>
        <taxon>Bacteria</taxon>
        <taxon>Bacillati</taxon>
        <taxon>Bacillota</taxon>
        <taxon>Clostridia</taxon>
        <taxon>Peptostreptococcales</taxon>
        <taxon>Peptostreptococcaceae</taxon>
        <taxon>Romboutsia</taxon>
    </lineage>
</organism>
<keyword evidence="7" id="KW-0547">Nucleotide-binding</keyword>
<evidence type="ECO:0000259" key="13">
    <source>
        <dbReference type="PROSITE" id="PS50109"/>
    </source>
</evidence>
<dbReference type="SUPFAM" id="SSF55874">
    <property type="entry name" value="ATPase domain of HSP90 chaperone/DNA topoisomerase II/histidine kinase"/>
    <property type="match status" value="1"/>
</dbReference>
<dbReference type="GO" id="GO:0009927">
    <property type="term" value="F:histidine phosphotransfer kinase activity"/>
    <property type="evidence" value="ECO:0007669"/>
    <property type="project" value="TreeGrafter"/>
</dbReference>
<keyword evidence="4" id="KW-1003">Cell membrane</keyword>
<dbReference type="EC" id="2.7.13.3" evidence="3"/>
<dbReference type="InterPro" id="IPR004358">
    <property type="entry name" value="Sig_transdc_His_kin-like_C"/>
</dbReference>
<evidence type="ECO:0000256" key="9">
    <source>
        <dbReference type="ARBA" id="ARBA00022840"/>
    </source>
</evidence>
<evidence type="ECO:0000256" key="2">
    <source>
        <dbReference type="ARBA" id="ARBA00004236"/>
    </source>
</evidence>
<keyword evidence="6" id="KW-0808">Transferase</keyword>
<dbReference type="Proteomes" id="UP000243494">
    <property type="component" value="Unassembled WGS sequence"/>
</dbReference>
<keyword evidence="11 12" id="KW-0472">Membrane</keyword>
<evidence type="ECO:0000256" key="11">
    <source>
        <dbReference type="ARBA" id="ARBA00023136"/>
    </source>
</evidence>
<evidence type="ECO:0000256" key="4">
    <source>
        <dbReference type="ARBA" id="ARBA00022475"/>
    </source>
</evidence>
<evidence type="ECO:0000256" key="3">
    <source>
        <dbReference type="ARBA" id="ARBA00012438"/>
    </source>
</evidence>
<keyword evidence="9" id="KW-0067">ATP-binding</keyword>
<dbReference type="Gene3D" id="3.30.565.10">
    <property type="entry name" value="Histidine kinase-like ATPase, C-terminal domain"/>
    <property type="match status" value="1"/>
</dbReference>
<name>A0A371IWH6_9FIRM</name>
<dbReference type="SUPFAM" id="SSF55785">
    <property type="entry name" value="PYP-like sensor domain (PAS domain)"/>
    <property type="match status" value="2"/>
</dbReference>
<evidence type="ECO:0000313" key="15">
    <source>
        <dbReference type="Proteomes" id="UP000243494"/>
    </source>
</evidence>
<accession>A0A371IWH6</accession>
<dbReference type="PANTHER" id="PTHR43047:SF72">
    <property type="entry name" value="OSMOSENSING HISTIDINE PROTEIN KINASE SLN1"/>
    <property type="match status" value="1"/>
</dbReference>
<dbReference type="SMART" id="SM00387">
    <property type="entry name" value="HATPase_c"/>
    <property type="match status" value="1"/>
</dbReference>
<evidence type="ECO:0000256" key="8">
    <source>
        <dbReference type="ARBA" id="ARBA00022777"/>
    </source>
</evidence>